<reference evidence="1 2" key="1">
    <citation type="submission" date="2021-03" db="EMBL/GenBank/DDBJ databases">
        <title>Genomic Encyclopedia of Type Strains, Phase IV (KMG-IV): sequencing the most valuable type-strain genomes for metagenomic binning, comparative biology and taxonomic classification.</title>
        <authorList>
            <person name="Goeker M."/>
        </authorList>
    </citation>
    <scope>NUCLEOTIDE SEQUENCE [LARGE SCALE GENOMIC DNA]</scope>
    <source>
        <strain evidence="1 2">DSM 26048</strain>
    </source>
</reference>
<comment type="caution">
    <text evidence="1">The sequence shown here is derived from an EMBL/GenBank/DDBJ whole genome shotgun (WGS) entry which is preliminary data.</text>
</comment>
<dbReference type="Proteomes" id="UP001519287">
    <property type="component" value="Unassembled WGS sequence"/>
</dbReference>
<accession>A0ABS4J626</accession>
<proteinExistence type="predicted"/>
<dbReference type="InterPro" id="IPR019615">
    <property type="entry name" value="DUF2487"/>
</dbReference>
<evidence type="ECO:0000313" key="1">
    <source>
        <dbReference type="EMBL" id="MBP1994750.1"/>
    </source>
</evidence>
<dbReference type="Pfam" id="PF10673">
    <property type="entry name" value="DUF2487"/>
    <property type="match status" value="1"/>
</dbReference>
<protein>
    <recommendedName>
        <fullName evidence="3">DUF2487 family protein</fullName>
    </recommendedName>
</protein>
<dbReference type="RefSeq" id="WP_209976583.1">
    <property type="nucleotide sequence ID" value="NZ_JAGGLB010000028.1"/>
</dbReference>
<gene>
    <name evidence="1" type="ORF">J2Z66_006390</name>
</gene>
<keyword evidence="2" id="KW-1185">Reference proteome</keyword>
<sequence length="147" mass="16931">MKFSDINETEWTDLQPYLDTCLLPVTGLTGMEQPWQATEALEQLRDALELIEIPYKGRVVTYPALHYLEGVDMAEQVNKLSSRLKSAGFTYVVVLTVHKSSLEWEKRNVDEIFYVDMGNWSTRKNEFKAEISVQLQHIWTSSNIVSS</sequence>
<evidence type="ECO:0000313" key="2">
    <source>
        <dbReference type="Proteomes" id="UP001519287"/>
    </source>
</evidence>
<organism evidence="1 2">
    <name type="scientific">Paenibacillus eucommiae</name>
    <dbReference type="NCBI Taxonomy" id="1355755"/>
    <lineage>
        <taxon>Bacteria</taxon>
        <taxon>Bacillati</taxon>
        <taxon>Bacillota</taxon>
        <taxon>Bacilli</taxon>
        <taxon>Bacillales</taxon>
        <taxon>Paenibacillaceae</taxon>
        <taxon>Paenibacillus</taxon>
    </lineage>
</organism>
<name>A0ABS4J626_9BACL</name>
<evidence type="ECO:0008006" key="3">
    <source>
        <dbReference type="Google" id="ProtNLM"/>
    </source>
</evidence>
<dbReference type="EMBL" id="JAGGLB010000028">
    <property type="protein sequence ID" value="MBP1994750.1"/>
    <property type="molecule type" value="Genomic_DNA"/>
</dbReference>